<evidence type="ECO:0000256" key="1">
    <source>
        <dbReference type="ARBA" id="ARBA00004162"/>
    </source>
</evidence>
<comment type="subcellular location">
    <subcellularLocation>
        <location evidence="1">Cell membrane</location>
        <topology evidence="1">Single-pass membrane protein</topology>
    </subcellularLocation>
</comment>
<feature type="transmembrane region" description="Helical" evidence="6">
    <location>
        <begin position="34"/>
        <end position="57"/>
    </location>
</feature>
<evidence type="ECO:0000313" key="9">
    <source>
        <dbReference type="Proteomes" id="UP001199296"/>
    </source>
</evidence>
<dbReference type="Proteomes" id="UP001199296">
    <property type="component" value="Unassembled WGS sequence"/>
</dbReference>
<dbReference type="PANTHER" id="PTHR33885">
    <property type="entry name" value="PHAGE SHOCK PROTEIN C"/>
    <property type="match status" value="1"/>
</dbReference>
<keyword evidence="9" id="KW-1185">Reference proteome</keyword>
<dbReference type="EMBL" id="JAJFAT010000003">
    <property type="protein sequence ID" value="MCC3144407.1"/>
    <property type="molecule type" value="Genomic_DNA"/>
</dbReference>
<feature type="domain" description="Phage shock protein PspC N-terminal" evidence="7">
    <location>
        <begin position="3"/>
        <end position="60"/>
    </location>
</feature>
<reference evidence="8 9" key="1">
    <citation type="submission" date="2021-10" db="EMBL/GenBank/DDBJ databases">
        <authorList>
            <person name="Grouzdev D.S."/>
            <person name="Pantiukh K.S."/>
            <person name="Krutkina M.S."/>
        </authorList>
    </citation>
    <scope>NUCLEOTIDE SEQUENCE [LARGE SCALE GENOMIC DNA]</scope>
    <source>
        <strain evidence="8 9">Z-7514</strain>
    </source>
</reference>
<dbReference type="RefSeq" id="WP_229344152.1">
    <property type="nucleotide sequence ID" value="NZ_JAJFAT010000003.1"/>
</dbReference>
<dbReference type="AlphaFoldDB" id="A0AAW4WY99"/>
<comment type="caution">
    <text evidence="8">The sequence shown here is derived from an EMBL/GenBank/DDBJ whole genome shotgun (WGS) entry which is preliminary data.</text>
</comment>
<evidence type="ECO:0000256" key="6">
    <source>
        <dbReference type="SAM" id="Phobius"/>
    </source>
</evidence>
<gene>
    <name evidence="8" type="ORF">LJ207_03615</name>
</gene>
<feature type="transmembrane region" description="Helical" evidence="6">
    <location>
        <begin position="95"/>
        <end position="113"/>
    </location>
</feature>
<dbReference type="InterPro" id="IPR007168">
    <property type="entry name" value="Phageshock_PspC_N"/>
</dbReference>
<feature type="transmembrane region" description="Helical" evidence="6">
    <location>
        <begin position="119"/>
        <end position="136"/>
    </location>
</feature>
<dbReference type="InterPro" id="IPR052027">
    <property type="entry name" value="PspC"/>
</dbReference>
<dbReference type="GO" id="GO:0005886">
    <property type="term" value="C:plasma membrane"/>
    <property type="evidence" value="ECO:0007669"/>
    <property type="project" value="UniProtKB-SubCell"/>
</dbReference>
<keyword evidence="4 6" id="KW-1133">Transmembrane helix</keyword>
<evidence type="ECO:0000259" key="7">
    <source>
        <dbReference type="Pfam" id="PF04024"/>
    </source>
</evidence>
<dbReference type="PANTHER" id="PTHR33885:SF3">
    <property type="entry name" value="PHAGE SHOCK PROTEIN C"/>
    <property type="match status" value="1"/>
</dbReference>
<evidence type="ECO:0000256" key="2">
    <source>
        <dbReference type="ARBA" id="ARBA00022475"/>
    </source>
</evidence>
<name>A0AAW4WY99_9FIRM</name>
<accession>A0AAW4WY99</accession>
<sequence>MAKNLYRSRDDRMIAGVCGGIAEYFNVDSSLIRLALVFIFLFRGIGLIAYLIAWLVISEEPRYEKSEEVEADYYLEEDEEKAAEAEEKSNKRQKLFALLLIIIGSLFLVDIWLPNIYWQRYWPIILIAAGFMLLKGDNNDR</sequence>
<keyword evidence="5 6" id="KW-0472">Membrane</keyword>
<evidence type="ECO:0000256" key="4">
    <source>
        <dbReference type="ARBA" id="ARBA00022989"/>
    </source>
</evidence>
<organism evidence="8 9">
    <name type="scientific">Halanaerobium polyolivorans</name>
    <dbReference type="NCBI Taxonomy" id="2886943"/>
    <lineage>
        <taxon>Bacteria</taxon>
        <taxon>Bacillati</taxon>
        <taxon>Bacillota</taxon>
        <taxon>Clostridia</taxon>
        <taxon>Halanaerobiales</taxon>
        <taxon>Halanaerobiaceae</taxon>
        <taxon>Halanaerobium</taxon>
    </lineage>
</organism>
<keyword evidence="2" id="KW-1003">Cell membrane</keyword>
<evidence type="ECO:0000256" key="3">
    <source>
        <dbReference type="ARBA" id="ARBA00022692"/>
    </source>
</evidence>
<keyword evidence="3 6" id="KW-0812">Transmembrane</keyword>
<protein>
    <submittedName>
        <fullName evidence="8">PspC domain-containing protein</fullName>
    </submittedName>
</protein>
<evidence type="ECO:0000313" key="8">
    <source>
        <dbReference type="EMBL" id="MCC3144407.1"/>
    </source>
</evidence>
<evidence type="ECO:0000256" key="5">
    <source>
        <dbReference type="ARBA" id="ARBA00023136"/>
    </source>
</evidence>
<dbReference type="Pfam" id="PF04024">
    <property type="entry name" value="PspC"/>
    <property type="match status" value="1"/>
</dbReference>
<proteinExistence type="predicted"/>